<keyword evidence="2" id="KW-1185">Reference proteome</keyword>
<protein>
    <submittedName>
        <fullName evidence="1">Uncharacterized protein</fullName>
    </submittedName>
</protein>
<dbReference type="Proteomes" id="UP001596154">
    <property type="component" value="Unassembled WGS sequence"/>
</dbReference>
<evidence type="ECO:0000313" key="1">
    <source>
        <dbReference type="EMBL" id="MFC5639235.1"/>
    </source>
</evidence>
<name>A0ABW0V445_9ACTN</name>
<accession>A0ABW0V445</accession>
<organism evidence="1 2">
    <name type="scientific">Streptomyces bullii</name>
    <dbReference type="NCBI Taxonomy" id="349910"/>
    <lineage>
        <taxon>Bacteria</taxon>
        <taxon>Bacillati</taxon>
        <taxon>Actinomycetota</taxon>
        <taxon>Actinomycetes</taxon>
        <taxon>Kitasatosporales</taxon>
        <taxon>Streptomycetaceae</taxon>
        <taxon>Streptomyces</taxon>
    </lineage>
</organism>
<dbReference type="EMBL" id="JBHSNY010000018">
    <property type="protein sequence ID" value="MFC5639235.1"/>
    <property type="molecule type" value="Genomic_DNA"/>
</dbReference>
<reference evidence="2" key="1">
    <citation type="journal article" date="2019" name="Int. J. Syst. Evol. Microbiol.">
        <title>The Global Catalogue of Microorganisms (GCM) 10K type strain sequencing project: providing services to taxonomists for standard genome sequencing and annotation.</title>
        <authorList>
            <consortium name="The Broad Institute Genomics Platform"/>
            <consortium name="The Broad Institute Genome Sequencing Center for Infectious Disease"/>
            <person name="Wu L."/>
            <person name="Ma J."/>
        </authorList>
    </citation>
    <scope>NUCLEOTIDE SEQUENCE [LARGE SCALE GENOMIC DNA]</scope>
    <source>
        <strain evidence="2">CGMCC 4.7248</strain>
    </source>
</reference>
<comment type="caution">
    <text evidence="1">The sequence shown here is derived from an EMBL/GenBank/DDBJ whole genome shotgun (WGS) entry which is preliminary data.</text>
</comment>
<dbReference type="RefSeq" id="WP_381031063.1">
    <property type="nucleotide sequence ID" value="NZ_JBHSNY010000018.1"/>
</dbReference>
<evidence type="ECO:0000313" key="2">
    <source>
        <dbReference type="Proteomes" id="UP001596154"/>
    </source>
</evidence>
<proteinExistence type="predicted"/>
<gene>
    <name evidence="1" type="ORF">ACFPZJ_36975</name>
</gene>
<sequence>MQPSDWQKFADEREKADASRIERAQQAGLTELVQREPNMTYAY</sequence>